<dbReference type="SUPFAM" id="SSF52540">
    <property type="entry name" value="P-loop containing nucleoside triphosphate hydrolases"/>
    <property type="match status" value="1"/>
</dbReference>
<keyword evidence="3" id="KW-0813">Transport</keyword>
<evidence type="ECO:0000259" key="8">
    <source>
        <dbReference type="PROSITE" id="PS50893"/>
    </source>
</evidence>
<evidence type="ECO:0000313" key="10">
    <source>
        <dbReference type="Proteomes" id="UP001138997"/>
    </source>
</evidence>
<protein>
    <submittedName>
        <fullName evidence="9">ABC transporter ATP-binding protein</fullName>
    </submittedName>
</protein>
<evidence type="ECO:0000256" key="3">
    <source>
        <dbReference type="ARBA" id="ARBA00022448"/>
    </source>
</evidence>
<dbReference type="CDD" id="cd03257">
    <property type="entry name" value="ABC_NikE_OppD_transporters"/>
    <property type="match status" value="1"/>
</dbReference>
<dbReference type="Gene3D" id="3.40.50.300">
    <property type="entry name" value="P-loop containing nucleotide triphosphate hydrolases"/>
    <property type="match status" value="1"/>
</dbReference>
<reference evidence="9" key="1">
    <citation type="submission" date="2021-11" db="EMBL/GenBank/DDBJ databases">
        <title>Streptomyces corallinus and Kineosporia corallina sp. nov., two new coral-derived marine actinobacteria.</title>
        <authorList>
            <person name="Buangrab K."/>
            <person name="Sutthacheep M."/>
            <person name="Yeemin T."/>
            <person name="Harunari E."/>
            <person name="Igarashi Y."/>
            <person name="Sripreechasak P."/>
            <person name="Kanchanasin P."/>
            <person name="Tanasupawat S."/>
            <person name="Phongsopitanun W."/>
        </authorList>
    </citation>
    <scope>NUCLEOTIDE SEQUENCE</scope>
    <source>
        <strain evidence="9">JCM 31032</strain>
    </source>
</reference>
<keyword evidence="7" id="KW-0472">Membrane</keyword>
<dbReference type="PROSITE" id="PS50893">
    <property type="entry name" value="ABC_TRANSPORTER_2"/>
    <property type="match status" value="1"/>
</dbReference>
<dbReference type="PANTHER" id="PTHR43297:SF2">
    <property type="entry name" value="DIPEPTIDE TRANSPORT ATP-BINDING PROTEIN DPPD"/>
    <property type="match status" value="1"/>
</dbReference>
<evidence type="ECO:0000256" key="7">
    <source>
        <dbReference type="ARBA" id="ARBA00023136"/>
    </source>
</evidence>
<dbReference type="AlphaFoldDB" id="A0A9X1NJ93"/>
<comment type="similarity">
    <text evidence="2">Belongs to the ABC transporter superfamily.</text>
</comment>
<dbReference type="GO" id="GO:0015833">
    <property type="term" value="P:peptide transport"/>
    <property type="evidence" value="ECO:0007669"/>
    <property type="project" value="InterPro"/>
</dbReference>
<dbReference type="FunFam" id="3.40.50.300:FF:000016">
    <property type="entry name" value="Oligopeptide ABC transporter ATP-binding component"/>
    <property type="match status" value="1"/>
</dbReference>
<keyword evidence="10" id="KW-1185">Reference proteome</keyword>
<evidence type="ECO:0000256" key="1">
    <source>
        <dbReference type="ARBA" id="ARBA00004202"/>
    </source>
</evidence>
<evidence type="ECO:0000256" key="5">
    <source>
        <dbReference type="ARBA" id="ARBA00022741"/>
    </source>
</evidence>
<accession>A0A9X1NJ93</accession>
<dbReference type="RefSeq" id="WP_231447623.1">
    <property type="nucleotide sequence ID" value="NZ_JAJOMB010000018.1"/>
</dbReference>
<proteinExistence type="inferred from homology"/>
<dbReference type="SMART" id="SM00382">
    <property type="entry name" value="AAA"/>
    <property type="match status" value="1"/>
</dbReference>
<evidence type="ECO:0000313" key="9">
    <source>
        <dbReference type="EMBL" id="MCD5314819.1"/>
    </source>
</evidence>
<comment type="caution">
    <text evidence="9">The sequence shown here is derived from an EMBL/GenBank/DDBJ whole genome shotgun (WGS) entry which is preliminary data.</text>
</comment>
<keyword evidence="4" id="KW-1003">Cell membrane</keyword>
<dbReference type="InterPro" id="IPR017871">
    <property type="entry name" value="ABC_transporter-like_CS"/>
</dbReference>
<dbReference type="InterPro" id="IPR003593">
    <property type="entry name" value="AAA+_ATPase"/>
</dbReference>
<organism evidence="9 10">
    <name type="scientific">Kineosporia babensis</name>
    <dbReference type="NCBI Taxonomy" id="499548"/>
    <lineage>
        <taxon>Bacteria</taxon>
        <taxon>Bacillati</taxon>
        <taxon>Actinomycetota</taxon>
        <taxon>Actinomycetes</taxon>
        <taxon>Kineosporiales</taxon>
        <taxon>Kineosporiaceae</taxon>
        <taxon>Kineosporia</taxon>
    </lineage>
</organism>
<dbReference type="GO" id="GO:0005886">
    <property type="term" value="C:plasma membrane"/>
    <property type="evidence" value="ECO:0007669"/>
    <property type="project" value="UniProtKB-SubCell"/>
</dbReference>
<evidence type="ECO:0000256" key="6">
    <source>
        <dbReference type="ARBA" id="ARBA00022840"/>
    </source>
</evidence>
<sequence length="349" mass="37675">MTEPLLRIQDLTVRAQRRKGPASAVVDGVSFSLNRGETTCVVGESGSGKSVTARAIMGLTRLEPALSVSGEIWFDGKPLHQMDNPSVARLRGRDIAMVFQEPMSSLDPLFTVGSQLTESLRRRHGKLPNQNLRTRLLALLSDVGIPDGERVLRSRPHELSGGMCQRVMIAAALAGEPDLLIADEPTTALDVTVQAGILALLERIRTERGMAVLLVTHDMGVAAEVADQVLVMYSGRIVENASADEVFESPRHPYTAGLLSCVPALEGEKPSVLPTIPGSMPSPEQRPPGCAFHPRCARSADRCSTETPLQTQKPGLEYACWNPIEPTFLPMPTADVPTHTAQAPKEDAR</sequence>
<keyword evidence="5" id="KW-0547">Nucleotide-binding</keyword>
<keyword evidence="6 9" id="KW-0067">ATP-binding</keyword>
<evidence type="ECO:0000256" key="4">
    <source>
        <dbReference type="ARBA" id="ARBA00022475"/>
    </source>
</evidence>
<gene>
    <name evidence="9" type="ORF">LR394_28350</name>
</gene>
<feature type="domain" description="ABC transporter" evidence="8">
    <location>
        <begin position="6"/>
        <end position="259"/>
    </location>
</feature>
<evidence type="ECO:0000256" key="2">
    <source>
        <dbReference type="ARBA" id="ARBA00005417"/>
    </source>
</evidence>
<dbReference type="InterPro" id="IPR003439">
    <property type="entry name" value="ABC_transporter-like_ATP-bd"/>
</dbReference>
<comment type="subcellular location">
    <subcellularLocation>
        <location evidence="1">Cell membrane</location>
        <topology evidence="1">Peripheral membrane protein</topology>
    </subcellularLocation>
</comment>
<dbReference type="InterPro" id="IPR050388">
    <property type="entry name" value="ABC_Ni/Peptide_Import"/>
</dbReference>
<dbReference type="GO" id="GO:0016887">
    <property type="term" value="F:ATP hydrolysis activity"/>
    <property type="evidence" value="ECO:0007669"/>
    <property type="project" value="InterPro"/>
</dbReference>
<dbReference type="Pfam" id="PF00005">
    <property type="entry name" value="ABC_tran"/>
    <property type="match status" value="1"/>
</dbReference>
<dbReference type="InterPro" id="IPR013563">
    <property type="entry name" value="Oligopep_ABC_C"/>
</dbReference>
<dbReference type="EMBL" id="JAJOMB010000018">
    <property type="protein sequence ID" value="MCD5314819.1"/>
    <property type="molecule type" value="Genomic_DNA"/>
</dbReference>
<dbReference type="Pfam" id="PF08352">
    <property type="entry name" value="oligo_HPY"/>
    <property type="match status" value="1"/>
</dbReference>
<dbReference type="InterPro" id="IPR027417">
    <property type="entry name" value="P-loop_NTPase"/>
</dbReference>
<name>A0A9X1NJ93_9ACTN</name>
<dbReference type="PROSITE" id="PS00211">
    <property type="entry name" value="ABC_TRANSPORTER_1"/>
    <property type="match status" value="1"/>
</dbReference>
<dbReference type="Proteomes" id="UP001138997">
    <property type="component" value="Unassembled WGS sequence"/>
</dbReference>
<dbReference type="NCBIfam" id="TIGR01727">
    <property type="entry name" value="oligo_HPY"/>
    <property type="match status" value="1"/>
</dbReference>
<dbReference type="PANTHER" id="PTHR43297">
    <property type="entry name" value="OLIGOPEPTIDE TRANSPORT ATP-BINDING PROTEIN APPD"/>
    <property type="match status" value="1"/>
</dbReference>
<dbReference type="GO" id="GO:0005524">
    <property type="term" value="F:ATP binding"/>
    <property type="evidence" value="ECO:0007669"/>
    <property type="project" value="UniProtKB-KW"/>
</dbReference>